<gene>
    <name evidence="1" type="ORF">NTJ_12529</name>
</gene>
<sequence length="141" mass="15124">MAFVYVIALKNINAHFYELQHALAIPCSEKRGNRAWKTGKSGFSGGGPAPARFAGANVTTLRPSGVSPFRAYSTTAASRAAPAARHQSISSQLHRPGTTIHQAVSCPRPPPPYLMPPAVFSTPYPPPLDPFYFYVPSSVVT</sequence>
<organism evidence="1 2">
    <name type="scientific">Nesidiocoris tenuis</name>
    <dbReference type="NCBI Taxonomy" id="355587"/>
    <lineage>
        <taxon>Eukaryota</taxon>
        <taxon>Metazoa</taxon>
        <taxon>Ecdysozoa</taxon>
        <taxon>Arthropoda</taxon>
        <taxon>Hexapoda</taxon>
        <taxon>Insecta</taxon>
        <taxon>Pterygota</taxon>
        <taxon>Neoptera</taxon>
        <taxon>Paraneoptera</taxon>
        <taxon>Hemiptera</taxon>
        <taxon>Heteroptera</taxon>
        <taxon>Panheteroptera</taxon>
        <taxon>Cimicomorpha</taxon>
        <taxon>Miridae</taxon>
        <taxon>Dicyphina</taxon>
        <taxon>Nesidiocoris</taxon>
    </lineage>
</organism>
<keyword evidence="2" id="KW-1185">Reference proteome</keyword>
<proteinExistence type="predicted"/>
<protein>
    <submittedName>
        <fullName evidence="1">Uncharacterized protein</fullName>
    </submittedName>
</protein>
<dbReference type="Proteomes" id="UP001307889">
    <property type="component" value="Chromosome 10"/>
</dbReference>
<accession>A0ABN7BA69</accession>
<dbReference type="EMBL" id="AP028918">
    <property type="protein sequence ID" value="BES99712.1"/>
    <property type="molecule type" value="Genomic_DNA"/>
</dbReference>
<reference evidence="1 2" key="1">
    <citation type="submission" date="2023-09" db="EMBL/GenBank/DDBJ databases">
        <title>Nesidiocoris tenuis whole genome shotgun sequence.</title>
        <authorList>
            <person name="Shibata T."/>
            <person name="Shimoda M."/>
            <person name="Kobayashi T."/>
            <person name="Uehara T."/>
        </authorList>
    </citation>
    <scope>NUCLEOTIDE SEQUENCE [LARGE SCALE GENOMIC DNA]</scope>
    <source>
        <strain evidence="1 2">Japan</strain>
    </source>
</reference>
<evidence type="ECO:0000313" key="1">
    <source>
        <dbReference type="EMBL" id="BES99712.1"/>
    </source>
</evidence>
<name>A0ABN7BA69_9HEMI</name>
<evidence type="ECO:0000313" key="2">
    <source>
        <dbReference type="Proteomes" id="UP001307889"/>
    </source>
</evidence>